<comment type="similarity">
    <text evidence="1">Belongs to the metallophosphoesterase superfamily. YfcE family.</text>
</comment>
<dbReference type="RefSeq" id="WP_073143491.1">
    <property type="nucleotide sequence ID" value="NZ_FQUV01000004.1"/>
</dbReference>
<dbReference type="SUPFAM" id="SSF56300">
    <property type="entry name" value="Metallo-dependent phosphatases"/>
    <property type="match status" value="1"/>
</dbReference>
<dbReference type="OrthoDB" id="9813918at2"/>
<reference evidence="4" key="1">
    <citation type="submission" date="2016-11" db="EMBL/GenBank/DDBJ databases">
        <authorList>
            <person name="Varghese N."/>
            <person name="Submissions S."/>
        </authorList>
    </citation>
    <scope>NUCLEOTIDE SEQUENCE [LARGE SCALE GENOMIC DNA]</scope>
    <source>
        <strain evidence="4">DSM 100566</strain>
    </source>
</reference>
<dbReference type="PANTHER" id="PTHR42850">
    <property type="entry name" value="METALLOPHOSPHOESTERASE"/>
    <property type="match status" value="1"/>
</dbReference>
<proteinExistence type="inferred from homology"/>
<protein>
    <submittedName>
        <fullName evidence="3">Calcineurin-like phosphoesterase superfamily domain-containing protein</fullName>
    </submittedName>
</protein>
<dbReference type="Gene3D" id="3.60.21.10">
    <property type="match status" value="1"/>
</dbReference>
<dbReference type="EMBL" id="FQUV01000004">
    <property type="protein sequence ID" value="SHF19085.1"/>
    <property type="molecule type" value="Genomic_DNA"/>
</dbReference>
<dbReference type="Pfam" id="PF12850">
    <property type="entry name" value="Metallophos_2"/>
    <property type="match status" value="1"/>
</dbReference>
<dbReference type="GO" id="GO:0005737">
    <property type="term" value="C:cytoplasm"/>
    <property type="evidence" value="ECO:0007669"/>
    <property type="project" value="TreeGrafter"/>
</dbReference>
<dbReference type="InterPro" id="IPR024654">
    <property type="entry name" value="Calcineurin-like_PHP_lpxH"/>
</dbReference>
<dbReference type="GO" id="GO:0016791">
    <property type="term" value="F:phosphatase activity"/>
    <property type="evidence" value="ECO:0007669"/>
    <property type="project" value="TreeGrafter"/>
</dbReference>
<dbReference type="InterPro" id="IPR011152">
    <property type="entry name" value="Pesterase_MJ0912"/>
</dbReference>
<evidence type="ECO:0000313" key="3">
    <source>
        <dbReference type="EMBL" id="SHF19085.1"/>
    </source>
</evidence>
<dbReference type="PIRSF" id="PIRSF000883">
    <property type="entry name" value="Pesterase_MJ0912"/>
    <property type="match status" value="1"/>
</dbReference>
<evidence type="ECO:0000256" key="1">
    <source>
        <dbReference type="ARBA" id="ARBA00008950"/>
    </source>
</evidence>
<sequence>MPNIRDLGELTGEVLLFGGVYSNLQALHALMEVASARGIPASHCLFAGDAVAYGADALTCAKRLRDWDCPSIRGNCEQQLLDGAADCGCGFEDGTACDIASKTWFEHAARQLGARAAEFWQSTPDWLRFRHAGKQYIVVHGGTDDVARFIWPSDDIDTFDREISAIQAQTGPIDGVIAGHSGVPFERVISGTTWINAGVIGMPPHDGRPETRYAILSEDGVRFHALNYDVEAAAQAMEQAGLVQGYEVGLRSGIWPSEDILPAALRR</sequence>
<feature type="domain" description="Calcineurin-like phosphoesterase" evidence="2">
    <location>
        <begin position="24"/>
        <end position="217"/>
    </location>
</feature>
<organism evidence="3 4">
    <name type="scientific">Litoreibacter ascidiaceicola</name>
    <dbReference type="NCBI Taxonomy" id="1486859"/>
    <lineage>
        <taxon>Bacteria</taxon>
        <taxon>Pseudomonadati</taxon>
        <taxon>Pseudomonadota</taxon>
        <taxon>Alphaproteobacteria</taxon>
        <taxon>Rhodobacterales</taxon>
        <taxon>Roseobacteraceae</taxon>
        <taxon>Litoreibacter</taxon>
    </lineage>
</organism>
<accession>A0A1M4ZMC2</accession>
<evidence type="ECO:0000313" key="4">
    <source>
        <dbReference type="Proteomes" id="UP000184144"/>
    </source>
</evidence>
<dbReference type="Proteomes" id="UP000184144">
    <property type="component" value="Unassembled WGS sequence"/>
</dbReference>
<evidence type="ECO:0000259" key="2">
    <source>
        <dbReference type="Pfam" id="PF12850"/>
    </source>
</evidence>
<dbReference type="InterPro" id="IPR050126">
    <property type="entry name" value="Ap4A_hydrolase"/>
</dbReference>
<gene>
    <name evidence="3" type="ORF">SAMN05444273_104241</name>
</gene>
<dbReference type="InterPro" id="IPR029052">
    <property type="entry name" value="Metallo-depent_PP-like"/>
</dbReference>
<dbReference type="AlphaFoldDB" id="A0A1M4ZMC2"/>
<name>A0A1M4ZMC2_9RHOB</name>
<keyword evidence="4" id="KW-1185">Reference proteome</keyword>
<dbReference type="STRING" id="1486859.SAMN05444273_104241"/>